<keyword evidence="2" id="KW-0342">GTP-binding</keyword>
<dbReference type="InterPro" id="IPR001806">
    <property type="entry name" value="Small_GTPase"/>
</dbReference>
<evidence type="ECO:0000256" key="3">
    <source>
        <dbReference type="ARBA" id="ARBA00023288"/>
    </source>
</evidence>
<evidence type="ECO:0000256" key="1">
    <source>
        <dbReference type="ARBA" id="ARBA00022741"/>
    </source>
</evidence>
<dbReference type="PROSITE" id="PS51419">
    <property type="entry name" value="RAB"/>
    <property type="match status" value="1"/>
</dbReference>
<dbReference type="AlphaFoldDB" id="A0A6B2LMK4"/>
<dbReference type="SMART" id="SM00173">
    <property type="entry name" value="RAS"/>
    <property type="match status" value="1"/>
</dbReference>
<evidence type="ECO:0000313" key="4">
    <source>
        <dbReference type="EMBL" id="NDV38313.1"/>
    </source>
</evidence>
<dbReference type="Gene3D" id="3.40.50.300">
    <property type="entry name" value="P-loop containing nucleotide triphosphate hydrolases"/>
    <property type="match status" value="1"/>
</dbReference>
<sequence length="160" mass="18496">MLLGAAGTGKSSLVQRITKNYFSEEYNISLGIGFNRLIYHINENKVVEFQLYDCPGNERFSGLLHRFTKFMKIIVLCYDCSSHASFDEMKSYYVDYAKKMLVFIVGLKSDITKREVDVEAVKEYADQYDIPIFGDLSCATGVRAEDFVHYLGDFYLRHFE</sequence>
<protein>
    <submittedName>
        <fullName evidence="4">Uncharacterized protein</fullName>
    </submittedName>
</protein>
<accession>A0A6B2LMK4</accession>
<dbReference type="SUPFAM" id="SSF52540">
    <property type="entry name" value="P-loop containing nucleoside triphosphate hydrolases"/>
    <property type="match status" value="1"/>
</dbReference>
<organism evidence="4">
    <name type="scientific">Arcella intermedia</name>
    <dbReference type="NCBI Taxonomy" id="1963864"/>
    <lineage>
        <taxon>Eukaryota</taxon>
        <taxon>Amoebozoa</taxon>
        <taxon>Tubulinea</taxon>
        <taxon>Elardia</taxon>
        <taxon>Arcellinida</taxon>
        <taxon>Sphaerothecina</taxon>
        <taxon>Arcellidae</taxon>
        <taxon>Arcella</taxon>
    </lineage>
</organism>
<dbReference type="GO" id="GO:0003924">
    <property type="term" value="F:GTPase activity"/>
    <property type="evidence" value="ECO:0007669"/>
    <property type="project" value="InterPro"/>
</dbReference>
<dbReference type="Pfam" id="PF00071">
    <property type="entry name" value="Ras"/>
    <property type="match status" value="1"/>
</dbReference>
<dbReference type="EMBL" id="GIBP01009344">
    <property type="protein sequence ID" value="NDV38313.1"/>
    <property type="molecule type" value="Transcribed_RNA"/>
</dbReference>
<dbReference type="InterPro" id="IPR050227">
    <property type="entry name" value="Rab"/>
</dbReference>
<proteinExistence type="predicted"/>
<name>A0A6B2LMK4_9EUKA</name>
<evidence type="ECO:0000256" key="2">
    <source>
        <dbReference type="ARBA" id="ARBA00023134"/>
    </source>
</evidence>
<dbReference type="PANTHER" id="PTHR47977">
    <property type="entry name" value="RAS-RELATED PROTEIN RAB"/>
    <property type="match status" value="1"/>
</dbReference>
<keyword evidence="3" id="KW-0449">Lipoprotein</keyword>
<keyword evidence="1" id="KW-0547">Nucleotide-binding</keyword>
<dbReference type="InterPro" id="IPR027417">
    <property type="entry name" value="P-loop_NTPase"/>
</dbReference>
<reference evidence="4" key="1">
    <citation type="journal article" date="2020" name="J. Eukaryot. Microbiol.">
        <title>De novo Sequencing, Assembly and Annotation of the Transcriptome for the Free-Living Testate Amoeba Arcella intermedia.</title>
        <authorList>
            <person name="Ribeiro G.M."/>
            <person name="Porfirio-Sousa A.L."/>
            <person name="Maurer-Alcala X.X."/>
            <person name="Katz L.A."/>
            <person name="Lahr D.J.G."/>
        </authorList>
    </citation>
    <scope>NUCLEOTIDE SEQUENCE</scope>
</reference>
<dbReference type="GO" id="GO:0005525">
    <property type="term" value="F:GTP binding"/>
    <property type="evidence" value="ECO:0007669"/>
    <property type="project" value="UniProtKB-KW"/>
</dbReference>
<dbReference type="SMART" id="SM00175">
    <property type="entry name" value="RAB"/>
    <property type="match status" value="1"/>
</dbReference>